<evidence type="ECO:0000259" key="6">
    <source>
        <dbReference type="Pfam" id="PF01266"/>
    </source>
</evidence>
<dbReference type="AlphaFoldDB" id="A0A2N0VI99"/>
<dbReference type="Gene3D" id="3.50.50.60">
    <property type="entry name" value="FAD/NAD(P)-binding domain"/>
    <property type="match status" value="1"/>
</dbReference>
<dbReference type="PROSITE" id="PS00978">
    <property type="entry name" value="FAD_G3PDH_2"/>
    <property type="match status" value="1"/>
</dbReference>
<accession>A0A2N0VI99</accession>
<evidence type="ECO:0000256" key="3">
    <source>
        <dbReference type="ARBA" id="ARBA00022630"/>
    </source>
</evidence>
<name>A0A2N0VI99_9BACT</name>
<proteinExistence type="inferred from homology"/>
<reference evidence="7 8" key="1">
    <citation type="submission" date="2017-11" db="EMBL/GenBank/DDBJ databases">
        <title>Rhodohalobacter 15182 sp. nov., isolated from a salt lake.</title>
        <authorList>
            <person name="Han S."/>
        </authorList>
    </citation>
    <scope>NUCLEOTIDE SEQUENCE [LARGE SCALE GENOMIC DNA]</scope>
    <source>
        <strain evidence="7 8">15182</strain>
    </source>
</reference>
<evidence type="ECO:0000256" key="1">
    <source>
        <dbReference type="ARBA" id="ARBA00001974"/>
    </source>
</evidence>
<dbReference type="InterPro" id="IPR036188">
    <property type="entry name" value="FAD/NAD-bd_sf"/>
</dbReference>
<dbReference type="PANTHER" id="PTHR11985:SF35">
    <property type="entry name" value="ANAEROBIC GLYCEROL-3-PHOSPHATE DEHYDROGENASE SUBUNIT A"/>
    <property type="match status" value="1"/>
</dbReference>
<dbReference type="InterPro" id="IPR038299">
    <property type="entry name" value="DAO_C_sf"/>
</dbReference>
<protein>
    <submittedName>
        <fullName evidence="7">FAD-dependent oxidoreductase</fullName>
    </submittedName>
</protein>
<evidence type="ECO:0000313" key="7">
    <source>
        <dbReference type="EMBL" id="PKD43910.1"/>
    </source>
</evidence>
<sequence>MIRTEMIDAVKNKKGYFDLIIIGGGATGLGTAVDAASRGYSTLLLEQHDFAKGTSSRSTKLVHGGVRYLQQGNVSLVLEALRERGLLIQNAPHLVRNQSFIVPNYDWWEGPFYGIGMKVYDMLAGKLGLGPSKNLSLEKTIEQLPTLEQNGLRGGVIYYDGQFDDSRLAINLVQTAAEHGATLINYGKVTELLKTNNMVDGVAFKDQLTGEEYEINGRVVINATGVFTDNILKMDNPEAKPIIAPSQGVHIVIDSEFSPGESAIMVPHTDDGRVLFAVPWNGKLVLGTTDTPVDNPELEPKAMEEEIDFILKHAAQYLTGDPTREDVRSVFAGLRPLVKAGGDGSDTASISRDHTLIVSNSGLVTITGGKWTTYRKMAQDTVDQAATIAGLNINECVTENMRIHGWLKNTDHSDPLHHYGSDRIEIEKLIKENPELGEPLHERLPYLKAEVIWGVRNEMAMTVEDVLARRTRALLLDAKASVEMAPEVAELMGNEMDKSREWQKTQVASYEAVASAYIL</sequence>
<dbReference type="PANTHER" id="PTHR11985">
    <property type="entry name" value="GLYCEROL-3-PHOSPHATE DEHYDROGENASE"/>
    <property type="match status" value="1"/>
</dbReference>
<dbReference type="Gene3D" id="3.30.9.10">
    <property type="entry name" value="D-Amino Acid Oxidase, subunit A, domain 2"/>
    <property type="match status" value="1"/>
</dbReference>
<comment type="similarity">
    <text evidence="2">Belongs to the FAD-dependent glycerol-3-phosphate dehydrogenase family.</text>
</comment>
<keyword evidence="4" id="KW-0274">FAD</keyword>
<evidence type="ECO:0000256" key="4">
    <source>
        <dbReference type="ARBA" id="ARBA00022827"/>
    </source>
</evidence>
<dbReference type="Pfam" id="PF01266">
    <property type="entry name" value="DAO"/>
    <property type="match status" value="1"/>
</dbReference>
<dbReference type="SUPFAM" id="SSF51905">
    <property type="entry name" value="FAD/NAD(P)-binding domain"/>
    <property type="match status" value="1"/>
</dbReference>
<comment type="caution">
    <text evidence="7">The sequence shown here is derived from an EMBL/GenBank/DDBJ whole genome shotgun (WGS) entry which is preliminary data.</text>
</comment>
<keyword evidence="8" id="KW-1185">Reference proteome</keyword>
<dbReference type="PRINTS" id="PR01001">
    <property type="entry name" value="FADG3PDH"/>
</dbReference>
<dbReference type="Gene3D" id="1.10.8.870">
    <property type="entry name" value="Alpha-glycerophosphate oxidase, cap domain"/>
    <property type="match status" value="1"/>
</dbReference>
<keyword evidence="3" id="KW-0285">Flavoprotein</keyword>
<dbReference type="GO" id="GO:0046168">
    <property type="term" value="P:glycerol-3-phosphate catabolic process"/>
    <property type="evidence" value="ECO:0007669"/>
    <property type="project" value="TreeGrafter"/>
</dbReference>
<dbReference type="InterPro" id="IPR000447">
    <property type="entry name" value="G3P_DH_FAD-dep"/>
</dbReference>
<dbReference type="RefSeq" id="WP_101071154.1">
    <property type="nucleotide sequence ID" value="NZ_PISP01000001.1"/>
</dbReference>
<evidence type="ECO:0000256" key="5">
    <source>
        <dbReference type="ARBA" id="ARBA00023002"/>
    </source>
</evidence>
<evidence type="ECO:0000313" key="8">
    <source>
        <dbReference type="Proteomes" id="UP000233398"/>
    </source>
</evidence>
<gene>
    <name evidence="7" type="ORF">CWD77_00050</name>
</gene>
<evidence type="ECO:0000256" key="2">
    <source>
        <dbReference type="ARBA" id="ARBA00007330"/>
    </source>
</evidence>
<dbReference type="Proteomes" id="UP000233398">
    <property type="component" value="Unassembled WGS sequence"/>
</dbReference>
<dbReference type="GO" id="GO:0006071">
    <property type="term" value="P:glycerol metabolic process"/>
    <property type="evidence" value="ECO:0007669"/>
    <property type="project" value="UniProtKB-KW"/>
</dbReference>
<organism evidence="7 8">
    <name type="scientific">Rhodohalobacter barkolensis</name>
    <dbReference type="NCBI Taxonomy" id="2053187"/>
    <lineage>
        <taxon>Bacteria</taxon>
        <taxon>Pseudomonadati</taxon>
        <taxon>Balneolota</taxon>
        <taxon>Balneolia</taxon>
        <taxon>Balneolales</taxon>
        <taxon>Balneolaceae</taxon>
        <taxon>Rhodohalobacter</taxon>
    </lineage>
</organism>
<dbReference type="GO" id="GO:0004368">
    <property type="term" value="F:glycerol-3-phosphate dehydrogenase (quinone) activity"/>
    <property type="evidence" value="ECO:0007669"/>
    <property type="project" value="InterPro"/>
</dbReference>
<comment type="cofactor">
    <cofactor evidence="1">
        <name>FAD</name>
        <dbReference type="ChEBI" id="CHEBI:57692"/>
    </cofactor>
</comment>
<keyword evidence="5" id="KW-0560">Oxidoreductase</keyword>
<dbReference type="EMBL" id="PISP01000001">
    <property type="protein sequence ID" value="PKD43910.1"/>
    <property type="molecule type" value="Genomic_DNA"/>
</dbReference>
<feature type="domain" description="FAD dependent oxidoreductase" evidence="6">
    <location>
        <begin position="18"/>
        <end position="375"/>
    </location>
</feature>
<dbReference type="OrthoDB" id="9766796at2"/>
<dbReference type="InterPro" id="IPR006076">
    <property type="entry name" value="FAD-dep_OxRdtase"/>
</dbReference>